<dbReference type="AlphaFoldDB" id="A0A2J8UJU6"/>
<gene>
    <name evidence="2" type="ORF">CR201_G0027588</name>
</gene>
<dbReference type="EMBL" id="NDHI03003456">
    <property type="protein sequence ID" value="PNJ45563.1"/>
    <property type="molecule type" value="Genomic_DNA"/>
</dbReference>
<evidence type="ECO:0000313" key="2">
    <source>
        <dbReference type="EMBL" id="PNJ45565.1"/>
    </source>
</evidence>
<reference evidence="2" key="1">
    <citation type="submission" date="2017-12" db="EMBL/GenBank/DDBJ databases">
        <title>High-resolution comparative analysis of great ape genomes.</title>
        <authorList>
            <person name="Pollen A."/>
            <person name="Hastie A."/>
            <person name="Hormozdiari F."/>
            <person name="Dougherty M."/>
            <person name="Liu R."/>
            <person name="Chaisson M."/>
            <person name="Hoppe E."/>
            <person name="Hill C."/>
            <person name="Pang A."/>
            <person name="Hillier L."/>
            <person name="Baker C."/>
            <person name="Armstrong J."/>
            <person name="Shendure J."/>
            <person name="Paten B."/>
            <person name="Wilson R."/>
            <person name="Chao H."/>
            <person name="Schneider V."/>
            <person name="Ventura M."/>
            <person name="Kronenberg Z."/>
            <person name="Murali S."/>
            <person name="Gordon D."/>
            <person name="Cantsilieris S."/>
            <person name="Munson K."/>
            <person name="Nelson B."/>
            <person name="Raja A."/>
            <person name="Underwood J."/>
            <person name="Diekhans M."/>
            <person name="Fiddes I."/>
            <person name="Haussler D."/>
            <person name="Eichler E."/>
        </authorList>
    </citation>
    <scope>NUCLEOTIDE SEQUENCE [LARGE SCALE GENOMIC DNA]</scope>
    <source>
        <strain evidence="2">Susie</strain>
    </source>
</reference>
<protein>
    <submittedName>
        <fullName evidence="1">URM1 isoform 4</fullName>
    </submittedName>
    <submittedName>
        <fullName evidence="2">URM1 isoform 7</fullName>
    </submittedName>
</protein>
<organism evidence="2">
    <name type="scientific">Pongo abelii</name>
    <name type="common">Sumatran orangutan</name>
    <name type="synonym">Pongo pygmaeus abelii</name>
    <dbReference type="NCBI Taxonomy" id="9601"/>
    <lineage>
        <taxon>Eukaryota</taxon>
        <taxon>Metazoa</taxon>
        <taxon>Chordata</taxon>
        <taxon>Craniata</taxon>
        <taxon>Vertebrata</taxon>
        <taxon>Euteleostomi</taxon>
        <taxon>Mammalia</taxon>
        <taxon>Eutheria</taxon>
        <taxon>Euarchontoglires</taxon>
        <taxon>Primates</taxon>
        <taxon>Haplorrhini</taxon>
        <taxon>Catarrhini</taxon>
        <taxon>Hominidae</taxon>
        <taxon>Pongo</taxon>
    </lineage>
</organism>
<dbReference type="EMBL" id="NDHI03003456">
    <property type="protein sequence ID" value="PNJ45565.1"/>
    <property type="molecule type" value="Genomic_DNA"/>
</dbReference>
<name>A0A2J8UJU6_PONAB</name>
<comment type="caution">
    <text evidence="2">The sequence shown here is derived from an EMBL/GenBank/DDBJ whole genome shotgun (WGS) entry which is preliminary data.</text>
</comment>
<evidence type="ECO:0000313" key="1">
    <source>
        <dbReference type="EMBL" id="PNJ45563.1"/>
    </source>
</evidence>
<proteinExistence type="predicted"/>
<accession>A0A2J8UJU6</accession>
<sequence>MAAPLSVDVEFGSSPGCLFLWSSFAEVVRSSCLTVLRNIESLCLDRRNPGTSGTCSSGSRRIC</sequence>